<dbReference type="PANTHER" id="PTHR28366">
    <property type="entry name" value="CHROMOSOME 1 OPEN READING FRAME 131"/>
    <property type="match status" value="1"/>
</dbReference>
<dbReference type="EMBL" id="MTYJ01000007">
    <property type="protein sequence ID" value="OQV24238.1"/>
    <property type="molecule type" value="Genomic_DNA"/>
</dbReference>
<protein>
    <submittedName>
        <fullName evidence="2">Uncharacterized protein</fullName>
    </submittedName>
</protein>
<evidence type="ECO:0000313" key="3">
    <source>
        <dbReference type="Proteomes" id="UP000192578"/>
    </source>
</evidence>
<evidence type="ECO:0000313" key="2">
    <source>
        <dbReference type="EMBL" id="OQV24238.1"/>
    </source>
</evidence>
<proteinExistence type="predicted"/>
<keyword evidence="3" id="KW-1185">Reference proteome</keyword>
<dbReference type="Pfam" id="PF15375">
    <property type="entry name" value="FSAF1"/>
    <property type="match status" value="1"/>
</dbReference>
<feature type="compositionally biased region" description="Basic and acidic residues" evidence="1">
    <location>
        <begin position="109"/>
        <end position="123"/>
    </location>
</feature>
<dbReference type="OrthoDB" id="10067479at2759"/>
<feature type="region of interest" description="Disordered" evidence="1">
    <location>
        <begin position="27"/>
        <end position="48"/>
    </location>
</feature>
<sequence length="195" mass="21379">MASSSPEVVIFDDPDKRARERLGRIKAKKRGATAAARAADSQATSTNKAGGLISVKLRKTDYHDMLRYGISNLKGEERKQARMRLAIELGAKPPKKGTGNFKNFLAQMKSEKDEKRQSADERSAIQQAIAKSNFGKPKGGRKKKFQGGGFKKRGKNEVSGAFDGQIGSYKRGVQTVSKRDVAGGTRPSHDRKRSK</sequence>
<dbReference type="InterPro" id="IPR027973">
    <property type="entry name" value="FSAF1-like"/>
</dbReference>
<dbReference type="PANTHER" id="PTHR28366:SF1">
    <property type="entry name" value="CHROMOSOME 1 OPEN READING FRAME 131"/>
    <property type="match status" value="1"/>
</dbReference>
<accession>A0A1W0XA05</accession>
<dbReference type="AlphaFoldDB" id="A0A1W0XA05"/>
<comment type="caution">
    <text evidence="2">The sequence shown here is derived from an EMBL/GenBank/DDBJ whole genome shotgun (WGS) entry which is preliminary data.</text>
</comment>
<gene>
    <name evidence="2" type="ORF">BV898_01781</name>
</gene>
<dbReference type="Proteomes" id="UP000192578">
    <property type="component" value="Unassembled WGS sequence"/>
</dbReference>
<reference evidence="3" key="1">
    <citation type="submission" date="2017-01" db="EMBL/GenBank/DDBJ databases">
        <title>Comparative genomics of anhydrobiosis in the tardigrade Hypsibius dujardini.</title>
        <authorList>
            <person name="Yoshida Y."/>
            <person name="Koutsovoulos G."/>
            <person name="Laetsch D."/>
            <person name="Stevens L."/>
            <person name="Kumar S."/>
            <person name="Horikawa D."/>
            <person name="Ishino K."/>
            <person name="Komine S."/>
            <person name="Tomita M."/>
            <person name="Blaxter M."/>
            <person name="Arakawa K."/>
        </authorList>
    </citation>
    <scope>NUCLEOTIDE SEQUENCE [LARGE SCALE GENOMIC DNA]</scope>
    <source>
        <strain evidence="3">Z151</strain>
    </source>
</reference>
<organism evidence="2 3">
    <name type="scientific">Hypsibius exemplaris</name>
    <name type="common">Freshwater tardigrade</name>
    <dbReference type="NCBI Taxonomy" id="2072580"/>
    <lineage>
        <taxon>Eukaryota</taxon>
        <taxon>Metazoa</taxon>
        <taxon>Ecdysozoa</taxon>
        <taxon>Tardigrada</taxon>
        <taxon>Eutardigrada</taxon>
        <taxon>Parachela</taxon>
        <taxon>Hypsibioidea</taxon>
        <taxon>Hypsibiidae</taxon>
        <taxon>Hypsibius</taxon>
    </lineage>
</organism>
<feature type="region of interest" description="Disordered" evidence="1">
    <location>
        <begin position="107"/>
        <end position="195"/>
    </location>
</feature>
<name>A0A1W0XA05_HYPEX</name>
<feature type="compositionally biased region" description="Basic residues" evidence="1">
    <location>
        <begin position="138"/>
        <end position="154"/>
    </location>
</feature>
<evidence type="ECO:0000256" key="1">
    <source>
        <dbReference type="SAM" id="MobiDB-lite"/>
    </source>
</evidence>
<dbReference type="InterPro" id="IPR052852">
    <property type="entry name" value="SSU_Processome_Comp"/>
</dbReference>